<keyword evidence="4 6" id="KW-1133">Transmembrane helix</keyword>
<dbReference type="Pfam" id="PF01810">
    <property type="entry name" value="LysE"/>
    <property type="match status" value="1"/>
</dbReference>
<dbReference type="PANTHER" id="PTHR30086:SF20">
    <property type="entry name" value="ARGININE EXPORTER PROTEIN ARGO-RELATED"/>
    <property type="match status" value="1"/>
</dbReference>
<gene>
    <name evidence="7" type="ORF">ACFFP1_03020</name>
</gene>
<dbReference type="PIRSF" id="PIRSF006324">
    <property type="entry name" value="LeuE"/>
    <property type="match status" value="1"/>
</dbReference>
<dbReference type="EMBL" id="JBHMBC010000007">
    <property type="protein sequence ID" value="MFB9818467.1"/>
    <property type="molecule type" value="Genomic_DNA"/>
</dbReference>
<sequence>MVEQLMAFALTCVVVVLVPGPDFALVLKNAPRGPGSAATTAIGIMVGNTVLALLAVLGVTALLGASEVLGNAIRIAGAVYLLYLGARALLEAFGRPRSQAGQATAPEPRLGFRGNSPFLQGMVSNLLNPKVAVFYLSLFPQFNLAPLPPLGQHSLMAGIFLLTALVWYVLLVHALKRISSALARPRVKRIITGGSGTVLIGVGGTILTKSLASS</sequence>
<feature type="transmembrane region" description="Helical" evidence="6">
    <location>
        <begin position="40"/>
        <end position="65"/>
    </location>
</feature>
<evidence type="ECO:0000256" key="2">
    <source>
        <dbReference type="ARBA" id="ARBA00022475"/>
    </source>
</evidence>
<dbReference type="PANTHER" id="PTHR30086">
    <property type="entry name" value="ARGININE EXPORTER PROTEIN ARGO"/>
    <property type="match status" value="1"/>
</dbReference>
<dbReference type="RefSeq" id="WP_234748797.1">
    <property type="nucleotide sequence ID" value="NZ_BAAAWN010000001.1"/>
</dbReference>
<keyword evidence="5 6" id="KW-0472">Membrane</keyword>
<organism evidence="7 8">
    <name type="scientific">Arthrobacter ramosus</name>
    <dbReference type="NCBI Taxonomy" id="1672"/>
    <lineage>
        <taxon>Bacteria</taxon>
        <taxon>Bacillati</taxon>
        <taxon>Actinomycetota</taxon>
        <taxon>Actinomycetes</taxon>
        <taxon>Micrococcales</taxon>
        <taxon>Micrococcaceae</taxon>
        <taxon>Arthrobacter</taxon>
    </lineage>
</organism>
<evidence type="ECO:0000313" key="8">
    <source>
        <dbReference type="Proteomes" id="UP001589702"/>
    </source>
</evidence>
<evidence type="ECO:0000256" key="5">
    <source>
        <dbReference type="ARBA" id="ARBA00023136"/>
    </source>
</evidence>
<dbReference type="InterPro" id="IPR001123">
    <property type="entry name" value="LeuE-type"/>
</dbReference>
<evidence type="ECO:0000256" key="1">
    <source>
        <dbReference type="ARBA" id="ARBA00004651"/>
    </source>
</evidence>
<comment type="subcellular location">
    <subcellularLocation>
        <location evidence="1">Cell membrane</location>
        <topology evidence="1">Multi-pass membrane protein</topology>
    </subcellularLocation>
</comment>
<dbReference type="Proteomes" id="UP001589702">
    <property type="component" value="Unassembled WGS sequence"/>
</dbReference>
<accession>A0ABV5XWV5</accession>
<evidence type="ECO:0000256" key="3">
    <source>
        <dbReference type="ARBA" id="ARBA00022692"/>
    </source>
</evidence>
<feature type="transmembrane region" description="Helical" evidence="6">
    <location>
        <begin position="72"/>
        <end position="90"/>
    </location>
</feature>
<keyword evidence="3 6" id="KW-0812">Transmembrane</keyword>
<keyword evidence="2" id="KW-1003">Cell membrane</keyword>
<evidence type="ECO:0000256" key="4">
    <source>
        <dbReference type="ARBA" id="ARBA00022989"/>
    </source>
</evidence>
<comment type="caution">
    <text evidence="7">The sequence shown here is derived from an EMBL/GenBank/DDBJ whole genome shotgun (WGS) entry which is preliminary data.</text>
</comment>
<evidence type="ECO:0000313" key="7">
    <source>
        <dbReference type="EMBL" id="MFB9818467.1"/>
    </source>
</evidence>
<evidence type="ECO:0000256" key="6">
    <source>
        <dbReference type="SAM" id="Phobius"/>
    </source>
</evidence>
<reference evidence="7 8" key="1">
    <citation type="submission" date="2024-09" db="EMBL/GenBank/DDBJ databases">
        <authorList>
            <person name="Sun Q."/>
            <person name="Mori K."/>
        </authorList>
    </citation>
    <scope>NUCLEOTIDE SEQUENCE [LARGE SCALE GENOMIC DNA]</scope>
    <source>
        <strain evidence="7 8">JCM 1334</strain>
    </source>
</reference>
<keyword evidence="8" id="KW-1185">Reference proteome</keyword>
<protein>
    <submittedName>
        <fullName evidence="7">LysE family translocator</fullName>
    </submittedName>
</protein>
<feature type="transmembrane region" description="Helical" evidence="6">
    <location>
        <begin position="155"/>
        <end position="175"/>
    </location>
</feature>
<proteinExistence type="predicted"/>
<feature type="transmembrane region" description="Helical" evidence="6">
    <location>
        <begin position="187"/>
        <end position="207"/>
    </location>
</feature>
<name>A0ABV5XWV5_ARTRM</name>